<sequence>MLAIRYTKFSGMTFLSTASLKPIDPVESLGADEVIDHTKPDCGQNIRSYINITLRCVFDATSQAKG</sequence>
<proteinExistence type="predicted"/>
<dbReference type="EMBL" id="PQXN01000040">
    <property type="protein sequence ID" value="TGO59897.1"/>
    <property type="molecule type" value="Genomic_DNA"/>
</dbReference>
<dbReference type="OrthoDB" id="48317at2759"/>
<organism evidence="1 2">
    <name type="scientific">Botryotinia convoluta</name>
    <dbReference type="NCBI Taxonomy" id="54673"/>
    <lineage>
        <taxon>Eukaryota</taxon>
        <taxon>Fungi</taxon>
        <taxon>Dikarya</taxon>
        <taxon>Ascomycota</taxon>
        <taxon>Pezizomycotina</taxon>
        <taxon>Leotiomycetes</taxon>
        <taxon>Helotiales</taxon>
        <taxon>Sclerotiniaceae</taxon>
        <taxon>Botryotinia</taxon>
    </lineage>
</organism>
<dbReference type="AlphaFoldDB" id="A0A4Z1ITG4"/>
<evidence type="ECO:0008006" key="3">
    <source>
        <dbReference type="Google" id="ProtNLM"/>
    </source>
</evidence>
<gene>
    <name evidence="1" type="ORF">BCON_0040g00400</name>
</gene>
<accession>A0A4Z1ITG4</accession>
<name>A0A4Z1ITG4_9HELO</name>
<evidence type="ECO:0000313" key="2">
    <source>
        <dbReference type="Proteomes" id="UP000297527"/>
    </source>
</evidence>
<comment type="caution">
    <text evidence="1">The sequence shown here is derived from an EMBL/GenBank/DDBJ whole genome shotgun (WGS) entry which is preliminary data.</text>
</comment>
<evidence type="ECO:0000313" key="1">
    <source>
        <dbReference type="EMBL" id="TGO59897.1"/>
    </source>
</evidence>
<keyword evidence="2" id="KW-1185">Reference proteome</keyword>
<protein>
    <recommendedName>
        <fullName evidence="3">Alcohol dehydrogenase-like C-terminal domain-containing protein</fullName>
    </recommendedName>
</protein>
<dbReference type="Gene3D" id="3.40.50.720">
    <property type="entry name" value="NAD(P)-binding Rossmann-like Domain"/>
    <property type="match status" value="1"/>
</dbReference>
<reference evidence="1 2" key="1">
    <citation type="submission" date="2017-12" db="EMBL/GenBank/DDBJ databases">
        <title>Comparative genomics of Botrytis spp.</title>
        <authorList>
            <person name="Valero-Jimenez C.A."/>
            <person name="Tapia P."/>
            <person name="Veloso J."/>
            <person name="Silva-Moreno E."/>
            <person name="Staats M."/>
            <person name="Valdes J.H."/>
            <person name="Van Kan J.A.L."/>
        </authorList>
    </citation>
    <scope>NUCLEOTIDE SEQUENCE [LARGE SCALE GENOMIC DNA]</scope>
    <source>
        <strain evidence="1 2">MUCL11595</strain>
    </source>
</reference>
<dbReference type="Proteomes" id="UP000297527">
    <property type="component" value="Unassembled WGS sequence"/>
</dbReference>